<dbReference type="Gene3D" id="1.10.3720.10">
    <property type="entry name" value="MetI-like"/>
    <property type="match status" value="1"/>
</dbReference>
<comment type="caution">
    <text evidence="9">The sequence shown here is derived from an EMBL/GenBank/DDBJ whole genome shotgun (WGS) entry which is preliminary data.</text>
</comment>
<keyword evidence="4 7" id="KW-0812">Transmembrane</keyword>
<feature type="transmembrane region" description="Helical" evidence="7">
    <location>
        <begin position="83"/>
        <end position="102"/>
    </location>
</feature>
<keyword evidence="10" id="KW-1185">Reference proteome</keyword>
<evidence type="ECO:0000313" key="9">
    <source>
        <dbReference type="EMBL" id="KFL31957.1"/>
    </source>
</evidence>
<dbReference type="EMBL" id="JQGC01000004">
    <property type="protein sequence ID" value="KFL31957.1"/>
    <property type="molecule type" value="Genomic_DNA"/>
</dbReference>
<evidence type="ECO:0000256" key="6">
    <source>
        <dbReference type="ARBA" id="ARBA00023136"/>
    </source>
</evidence>
<feature type="transmembrane region" description="Helical" evidence="7">
    <location>
        <begin position="114"/>
        <end position="137"/>
    </location>
</feature>
<evidence type="ECO:0000256" key="7">
    <source>
        <dbReference type="RuleBase" id="RU363032"/>
    </source>
</evidence>
<keyword evidence="3" id="KW-1003">Cell membrane</keyword>
<dbReference type="RefSeq" id="WP_035080484.1">
    <property type="nucleotide sequence ID" value="NZ_JQGC01000004.1"/>
</dbReference>
<comment type="subcellular location">
    <subcellularLocation>
        <location evidence="1 7">Cell membrane</location>
        <topology evidence="1 7">Multi-pass membrane protein</topology>
    </subcellularLocation>
</comment>
<dbReference type="CDD" id="cd06261">
    <property type="entry name" value="TM_PBP2"/>
    <property type="match status" value="1"/>
</dbReference>
<feature type="domain" description="ABC transmembrane type-1" evidence="8">
    <location>
        <begin position="77"/>
        <end position="257"/>
    </location>
</feature>
<dbReference type="GO" id="GO:0055085">
    <property type="term" value="P:transmembrane transport"/>
    <property type="evidence" value="ECO:0007669"/>
    <property type="project" value="InterPro"/>
</dbReference>
<name>A0A087M504_9HYPH</name>
<organism evidence="9 10">
    <name type="scientific">Devosia riboflavina</name>
    <dbReference type="NCBI Taxonomy" id="46914"/>
    <lineage>
        <taxon>Bacteria</taxon>
        <taxon>Pseudomonadati</taxon>
        <taxon>Pseudomonadota</taxon>
        <taxon>Alphaproteobacteria</taxon>
        <taxon>Hyphomicrobiales</taxon>
        <taxon>Devosiaceae</taxon>
        <taxon>Devosia</taxon>
    </lineage>
</organism>
<feature type="transmembrane region" description="Helical" evidence="7">
    <location>
        <begin position="21"/>
        <end position="40"/>
    </location>
</feature>
<dbReference type="InterPro" id="IPR035906">
    <property type="entry name" value="MetI-like_sf"/>
</dbReference>
<evidence type="ECO:0000259" key="8">
    <source>
        <dbReference type="PROSITE" id="PS50928"/>
    </source>
</evidence>
<evidence type="ECO:0000256" key="4">
    <source>
        <dbReference type="ARBA" id="ARBA00022692"/>
    </source>
</evidence>
<dbReference type="STRING" id="46914.JP75_06060"/>
<dbReference type="InterPro" id="IPR000515">
    <property type="entry name" value="MetI-like"/>
</dbReference>
<feature type="transmembrane region" description="Helical" evidence="7">
    <location>
        <begin position="238"/>
        <end position="257"/>
    </location>
</feature>
<dbReference type="GO" id="GO:0005886">
    <property type="term" value="C:plasma membrane"/>
    <property type="evidence" value="ECO:0007669"/>
    <property type="project" value="UniProtKB-SubCell"/>
</dbReference>
<evidence type="ECO:0000313" key="10">
    <source>
        <dbReference type="Proteomes" id="UP000028981"/>
    </source>
</evidence>
<keyword evidence="5 7" id="KW-1133">Transmembrane helix</keyword>
<dbReference type="Pfam" id="PF00528">
    <property type="entry name" value="BPD_transp_1"/>
    <property type="match status" value="1"/>
</dbReference>
<evidence type="ECO:0000256" key="1">
    <source>
        <dbReference type="ARBA" id="ARBA00004651"/>
    </source>
</evidence>
<sequence length="267" mass="28673">MRSSARELVDAWRETGDWLKGVRAETWIVLGLIVALLVLWEWVAGQYPEAIIPSIGETAEALFKMMQDPKRDYFNAVGSTVQIYFSGLGLALVLGWGMAGLMGRVPLLGRVMKVILDFFANIPIIAFMPLFVALLGLGPSAKIVVVLLAAFIVITTTAQAAFEGVGKSDEEAAMGLGASRLQAQVRVVWPQVLPQMIAGLRLGAAQALTACIIAEIYTAMTGLGGLLVGYGASFNMPRYFVTVLTALAIGSATSAILRRLERRFAIP</sequence>
<dbReference type="PANTHER" id="PTHR30151">
    <property type="entry name" value="ALKANE SULFONATE ABC TRANSPORTER-RELATED, MEMBRANE SUBUNIT"/>
    <property type="match status" value="1"/>
</dbReference>
<feature type="transmembrane region" description="Helical" evidence="7">
    <location>
        <begin position="143"/>
        <end position="162"/>
    </location>
</feature>
<dbReference type="Proteomes" id="UP000028981">
    <property type="component" value="Unassembled WGS sequence"/>
</dbReference>
<keyword evidence="6 7" id="KW-0472">Membrane</keyword>
<keyword evidence="2 7" id="KW-0813">Transport</keyword>
<dbReference type="AlphaFoldDB" id="A0A087M504"/>
<dbReference type="PROSITE" id="PS50928">
    <property type="entry name" value="ABC_TM1"/>
    <property type="match status" value="1"/>
</dbReference>
<evidence type="ECO:0000256" key="2">
    <source>
        <dbReference type="ARBA" id="ARBA00022448"/>
    </source>
</evidence>
<evidence type="ECO:0000256" key="3">
    <source>
        <dbReference type="ARBA" id="ARBA00022475"/>
    </source>
</evidence>
<protein>
    <recommendedName>
        <fullName evidence="8">ABC transmembrane type-1 domain-containing protein</fullName>
    </recommendedName>
</protein>
<accession>A0A087M504</accession>
<dbReference type="OrthoDB" id="9799271at2"/>
<proteinExistence type="inferred from homology"/>
<dbReference type="SUPFAM" id="SSF161098">
    <property type="entry name" value="MetI-like"/>
    <property type="match status" value="1"/>
</dbReference>
<feature type="transmembrane region" description="Helical" evidence="7">
    <location>
        <begin position="207"/>
        <end position="232"/>
    </location>
</feature>
<evidence type="ECO:0000256" key="5">
    <source>
        <dbReference type="ARBA" id="ARBA00022989"/>
    </source>
</evidence>
<gene>
    <name evidence="9" type="ORF">JP75_06060</name>
</gene>
<comment type="similarity">
    <text evidence="7">Belongs to the binding-protein-dependent transport system permease family.</text>
</comment>
<dbReference type="PANTHER" id="PTHR30151:SF0">
    <property type="entry name" value="ABC TRANSPORTER PERMEASE PROTEIN MJ0413-RELATED"/>
    <property type="match status" value="1"/>
</dbReference>
<reference evidence="9 10" key="1">
    <citation type="submission" date="2014-08" db="EMBL/GenBank/DDBJ databases">
        <authorList>
            <person name="Hassan Y.I."/>
            <person name="Lepp D."/>
            <person name="Zhou T."/>
        </authorList>
    </citation>
    <scope>NUCLEOTIDE SEQUENCE [LARGE SCALE GENOMIC DNA]</scope>
    <source>
        <strain evidence="9 10">IFO13584</strain>
    </source>
</reference>